<feature type="region of interest" description="Disordered" evidence="16">
    <location>
        <begin position="1"/>
        <end position="21"/>
    </location>
</feature>
<evidence type="ECO:0000256" key="10">
    <source>
        <dbReference type="ARBA" id="ARBA00022824"/>
    </source>
</evidence>
<keyword evidence="11 17" id="KW-1133">Transmembrane helix</keyword>
<keyword evidence="14" id="KW-0012">Acyltransferase</keyword>
<dbReference type="PANTHER" id="PTHR12317">
    <property type="entry name" value="DIACYLGLYCEROL O-ACYLTRANSFERASE"/>
    <property type="match status" value="1"/>
</dbReference>
<dbReference type="GeneID" id="54358942"/>
<evidence type="ECO:0000256" key="9">
    <source>
        <dbReference type="ARBA" id="ARBA00022798"/>
    </source>
</evidence>
<dbReference type="OrthoDB" id="264532at2759"/>
<name>A0A6J3MA88_9PEZI</name>
<dbReference type="PANTHER" id="PTHR12317:SF0">
    <property type="entry name" value="ACYLTRANSFERASE"/>
    <property type="match status" value="1"/>
</dbReference>
<comment type="similarity">
    <text evidence="4">Belongs to the diacylglycerol acyltransferase family.</text>
</comment>
<evidence type="ECO:0000256" key="17">
    <source>
        <dbReference type="SAM" id="Phobius"/>
    </source>
</evidence>
<accession>A0A6J3MA88</accession>
<comment type="pathway">
    <text evidence="2">Glycerolipid metabolism; triacylglycerol biosynthesis.</text>
</comment>
<dbReference type="CDD" id="cd07987">
    <property type="entry name" value="LPLAT_MGAT-like"/>
    <property type="match status" value="1"/>
</dbReference>
<keyword evidence="10" id="KW-0256">Endoplasmic reticulum</keyword>
<evidence type="ECO:0000256" key="11">
    <source>
        <dbReference type="ARBA" id="ARBA00022989"/>
    </source>
</evidence>
<gene>
    <name evidence="19" type="ORF">K489DRAFT_316176</name>
</gene>
<keyword evidence="9" id="KW-0319">Glycerol metabolism</keyword>
<keyword evidence="18" id="KW-1185">Reference proteome</keyword>
<feature type="region of interest" description="Disordered" evidence="16">
    <location>
        <begin position="34"/>
        <end position="149"/>
    </location>
</feature>
<reference evidence="19" key="3">
    <citation type="submission" date="2025-08" db="UniProtKB">
        <authorList>
            <consortium name="RefSeq"/>
        </authorList>
    </citation>
    <scope>IDENTIFICATION</scope>
    <source>
        <strain evidence="19">CBS 342.82</strain>
    </source>
</reference>
<evidence type="ECO:0000256" key="15">
    <source>
        <dbReference type="ARBA" id="ARBA00048109"/>
    </source>
</evidence>
<evidence type="ECO:0000256" key="13">
    <source>
        <dbReference type="ARBA" id="ARBA00023136"/>
    </source>
</evidence>
<dbReference type="AlphaFoldDB" id="A0A6J3MA88"/>
<dbReference type="GO" id="GO:0004144">
    <property type="term" value="F:diacylglycerol O-acyltransferase activity"/>
    <property type="evidence" value="ECO:0007669"/>
    <property type="project" value="UniProtKB-EC"/>
</dbReference>
<evidence type="ECO:0000256" key="16">
    <source>
        <dbReference type="SAM" id="MobiDB-lite"/>
    </source>
</evidence>
<dbReference type="Proteomes" id="UP000504637">
    <property type="component" value="Unplaced"/>
</dbReference>
<comment type="subcellular location">
    <subcellularLocation>
        <location evidence="1">Endoplasmic reticulum membrane</location>
        <topology evidence="1">Multi-pass membrane protein</topology>
    </subcellularLocation>
</comment>
<dbReference type="Pfam" id="PF03982">
    <property type="entry name" value="DAGAT"/>
    <property type="match status" value="1"/>
</dbReference>
<evidence type="ECO:0000256" key="5">
    <source>
        <dbReference type="ARBA" id="ARBA00013244"/>
    </source>
</evidence>
<evidence type="ECO:0000256" key="6">
    <source>
        <dbReference type="ARBA" id="ARBA00022516"/>
    </source>
</evidence>
<organism evidence="19">
    <name type="scientific">Dissoconium aciculare CBS 342.82</name>
    <dbReference type="NCBI Taxonomy" id="1314786"/>
    <lineage>
        <taxon>Eukaryota</taxon>
        <taxon>Fungi</taxon>
        <taxon>Dikarya</taxon>
        <taxon>Ascomycota</taxon>
        <taxon>Pezizomycotina</taxon>
        <taxon>Dothideomycetes</taxon>
        <taxon>Dothideomycetidae</taxon>
        <taxon>Mycosphaerellales</taxon>
        <taxon>Dissoconiaceae</taxon>
        <taxon>Dissoconium</taxon>
    </lineage>
</organism>
<evidence type="ECO:0000256" key="14">
    <source>
        <dbReference type="ARBA" id="ARBA00023315"/>
    </source>
</evidence>
<proteinExistence type="inferred from homology"/>
<evidence type="ECO:0000256" key="4">
    <source>
        <dbReference type="ARBA" id="ARBA00005420"/>
    </source>
</evidence>
<keyword evidence="6" id="KW-0444">Lipid biosynthesis</keyword>
<reference evidence="19" key="2">
    <citation type="submission" date="2020-04" db="EMBL/GenBank/DDBJ databases">
        <authorList>
            <consortium name="NCBI Genome Project"/>
        </authorList>
    </citation>
    <scope>NUCLEOTIDE SEQUENCE</scope>
    <source>
        <strain evidence="19">CBS 342.82</strain>
    </source>
</reference>
<dbReference type="EC" id="2.3.1.20" evidence="5"/>
<evidence type="ECO:0000256" key="2">
    <source>
        <dbReference type="ARBA" id="ARBA00004771"/>
    </source>
</evidence>
<evidence type="ECO:0000313" key="19">
    <source>
        <dbReference type="RefSeq" id="XP_033461585.1"/>
    </source>
</evidence>
<keyword evidence="8 17" id="KW-0812">Transmembrane</keyword>
<evidence type="ECO:0000256" key="8">
    <source>
        <dbReference type="ARBA" id="ARBA00022692"/>
    </source>
</evidence>
<dbReference type="GO" id="GO:0019432">
    <property type="term" value="P:triglyceride biosynthetic process"/>
    <property type="evidence" value="ECO:0007669"/>
    <property type="project" value="TreeGrafter"/>
</dbReference>
<evidence type="ECO:0000256" key="3">
    <source>
        <dbReference type="ARBA" id="ARBA00005189"/>
    </source>
</evidence>
<feature type="transmembrane region" description="Helical" evidence="17">
    <location>
        <begin position="184"/>
        <end position="210"/>
    </location>
</feature>
<comment type="pathway">
    <text evidence="3">Lipid metabolism.</text>
</comment>
<dbReference type="GO" id="GO:0006071">
    <property type="term" value="P:glycerol metabolic process"/>
    <property type="evidence" value="ECO:0007669"/>
    <property type="project" value="UniProtKB-KW"/>
</dbReference>
<feature type="compositionally biased region" description="Basic and acidic residues" evidence="16">
    <location>
        <begin position="87"/>
        <end position="103"/>
    </location>
</feature>
<evidence type="ECO:0000256" key="12">
    <source>
        <dbReference type="ARBA" id="ARBA00023098"/>
    </source>
</evidence>
<sequence>MTLNSEPADPTQRAQHGLEPKSFAEAVEEALERDDDNYPLDESIIKESPPQLHHTRSTSEARPLGEVIDEIERSPAPGSPVLRHPRGRLENKKSHDSHIDTADKSSAMSNGSFDGHQHDQHNGLSLSSRQDKIEPSEQEDSEGRPQLSRQLSLVSGRKAGAGWASSAIRWAPLNVPVQRRLQTLVVLLHTISIVGMLGIFFFICAIPLSWPLVVPYLIYLTFSRAAVDGKLAHRSEWLRSSKLWSLFGAYFPARLHRSQELEPTRKYIFGYHPHGIISHGAFAAFATEALGFGQLFPGITNTLLTLDANFSIPLYRDWALRLGLASVSRESCENLLSKGGINGAGMGRAITIVIGGARESLDASPKSMKLVLKRRKGFVKLAIRTGADLVPVLSFGENDLYDQLDGKSHPFVHRLQLVVKKFMGFTVPLFHARGVFNYDVGIMPYRRPVNIVVGKPIRVRQAAQPDPAYVDELHAKYVDELVGIWEAWKDDFAPNRESELELAE</sequence>
<keyword evidence="12" id="KW-0443">Lipid metabolism</keyword>
<protein>
    <recommendedName>
        <fullName evidence="5">diacylglycerol O-acyltransferase</fullName>
        <ecNumber evidence="5">2.3.1.20</ecNumber>
    </recommendedName>
</protein>
<evidence type="ECO:0000256" key="7">
    <source>
        <dbReference type="ARBA" id="ARBA00022679"/>
    </source>
</evidence>
<keyword evidence="13 17" id="KW-0472">Membrane</keyword>
<evidence type="ECO:0000256" key="1">
    <source>
        <dbReference type="ARBA" id="ARBA00004477"/>
    </source>
</evidence>
<dbReference type="RefSeq" id="XP_033461585.1">
    <property type="nucleotide sequence ID" value="XM_033601142.1"/>
</dbReference>
<evidence type="ECO:0000313" key="18">
    <source>
        <dbReference type="Proteomes" id="UP000504637"/>
    </source>
</evidence>
<dbReference type="InterPro" id="IPR007130">
    <property type="entry name" value="DAGAT"/>
</dbReference>
<dbReference type="GO" id="GO:0005789">
    <property type="term" value="C:endoplasmic reticulum membrane"/>
    <property type="evidence" value="ECO:0007669"/>
    <property type="project" value="UniProtKB-SubCell"/>
</dbReference>
<reference evidence="19" key="1">
    <citation type="submission" date="2020-01" db="EMBL/GenBank/DDBJ databases">
        <authorList>
            <consortium name="DOE Joint Genome Institute"/>
            <person name="Haridas S."/>
            <person name="Albert R."/>
            <person name="Binder M."/>
            <person name="Bloem J."/>
            <person name="Labutti K."/>
            <person name="Salamov A."/>
            <person name="Andreopoulos B."/>
            <person name="Baker S.E."/>
            <person name="Barry K."/>
            <person name="Bills G."/>
            <person name="Bluhm B.H."/>
            <person name="Cannon C."/>
            <person name="Castanera R."/>
            <person name="Culley D.E."/>
            <person name="Daum C."/>
            <person name="Ezra D."/>
            <person name="Gonzalez J.B."/>
            <person name="Henrissat B."/>
            <person name="Kuo A."/>
            <person name="Liang C."/>
            <person name="Lipzen A."/>
            <person name="Lutzoni F."/>
            <person name="Magnuson J."/>
            <person name="Mondo S."/>
            <person name="Nolan M."/>
            <person name="Ohm R."/>
            <person name="Pangilinan J."/>
            <person name="Park H.-J."/>
            <person name="Ramirez L."/>
            <person name="Alfaro M."/>
            <person name="Sun H."/>
            <person name="Tritt A."/>
            <person name="Yoshinaga Y."/>
            <person name="Zwiers L.-H."/>
            <person name="Turgeon B.G."/>
            <person name="Goodwin S.B."/>
            <person name="Spatafora J.W."/>
            <person name="Crous P.W."/>
            <person name="Grigoriev I.V."/>
        </authorList>
    </citation>
    <scope>NUCLEOTIDE SEQUENCE</scope>
    <source>
        <strain evidence="19">CBS 342.82</strain>
    </source>
</reference>
<comment type="catalytic activity">
    <reaction evidence="15">
        <text>an acyl-CoA + a 1,2-diacyl-sn-glycerol = a triacyl-sn-glycerol + CoA</text>
        <dbReference type="Rhea" id="RHEA:10868"/>
        <dbReference type="ChEBI" id="CHEBI:17815"/>
        <dbReference type="ChEBI" id="CHEBI:57287"/>
        <dbReference type="ChEBI" id="CHEBI:58342"/>
        <dbReference type="ChEBI" id="CHEBI:64615"/>
        <dbReference type="EC" id="2.3.1.20"/>
    </reaction>
</comment>
<keyword evidence="7" id="KW-0808">Transferase</keyword>